<keyword evidence="4 13" id="KW-0963">Cytoplasm</keyword>
<evidence type="ECO:0000259" key="16">
    <source>
        <dbReference type="PROSITE" id="PS51801"/>
    </source>
</evidence>
<keyword evidence="8 13" id="KW-0862">Zinc</keyword>
<dbReference type="GO" id="GO:0070530">
    <property type="term" value="F:K63-linked polyubiquitin modification-dependent protein binding"/>
    <property type="evidence" value="ECO:0007669"/>
    <property type="project" value="InterPro"/>
</dbReference>
<dbReference type="InParanoid" id="A0A3Q1HNB8"/>
<sequence>MASGGPMMNGDIARSPSQSGTLEETLQQMNILIQENRELKEALRQTNMTMKERFEGLSVWREKQREEREFLESRLEEARRHMEGLTIQNQELGKKLEDAGRAGGAPGGWQATLSNQSAELDALRAQVARLQAEKNDLVAMNSELQLKAEQDSHDDSFIEIIKVSDGGVNGVNDICGLERSRRPDLSMTASRLDNEEVTVCQLLQSLRNETQQVERLQVELQASAARISELEVKKSNVVQSTQTAEPEATDTKEGSTKEDKAASEVENLKSQMMTLFKELQQAQSKLDEAEGMKKNLQDRCREVEQDVVTLKAQLVEKQAVQSENDRLKLQLDSVHTQSQIEQKKAGEDRNTLAQLKDAYTKLFEDYSELKEERKKRESQMVQKEVLDELQDRLTTAEQALAAKQTKIDEMKQEIFHKEKELETISVFQAQAEVYSSDFYAERAAREKLHEERERLAAQLEFVKKQNSQLQEEMDSLGRRSLNEMQKRHVSLGGVPHGAGATLVGRGTDWQQGNIPEHACPKCNEILPDLDSLQIHIMDCIN</sequence>
<feature type="domain" description="CCHC NOA-type" evidence="16">
    <location>
        <begin position="511"/>
        <end position="541"/>
    </location>
</feature>
<gene>
    <name evidence="17" type="primary">OPTN</name>
</gene>
<dbReference type="RefSeq" id="XP_026218445.1">
    <property type="nucleotide sequence ID" value="XM_026362660.1"/>
</dbReference>
<evidence type="ECO:0000313" key="18">
    <source>
        <dbReference type="Proteomes" id="UP000265040"/>
    </source>
</evidence>
<dbReference type="STRING" id="64144.ENSATEP00000006598"/>
<keyword evidence="9 13" id="KW-0333">Golgi apparatus</keyword>
<evidence type="ECO:0000256" key="5">
    <source>
        <dbReference type="ARBA" id="ARBA00022723"/>
    </source>
</evidence>
<keyword evidence="10 14" id="KW-0175">Coiled coil</keyword>
<evidence type="ECO:0000256" key="4">
    <source>
        <dbReference type="ARBA" id="ARBA00022490"/>
    </source>
</evidence>
<evidence type="ECO:0000256" key="8">
    <source>
        <dbReference type="ARBA" id="ARBA00022833"/>
    </source>
</evidence>
<dbReference type="Gene3D" id="1.20.5.990">
    <property type="entry name" value="Nemo cc2-lz domain - 1d5 darpin complex"/>
    <property type="match status" value="1"/>
</dbReference>
<evidence type="ECO:0000256" key="11">
    <source>
        <dbReference type="ARBA" id="ARBA00023329"/>
    </source>
</evidence>
<evidence type="ECO:0000256" key="10">
    <source>
        <dbReference type="ARBA" id="ARBA00023054"/>
    </source>
</evidence>
<keyword evidence="18" id="KW-1185">Reference proteome</keyword>
<evidence type="ECO:0000256" key="6">
    <source>
        <dbReference type="ARBA" id="ARBA00022753"/>
    </source>
</evidence>
<reference evidence="17" key="2">
    <citation type="submission" date="2025-08" db="UniProtKB">
        <authorList>
            <consortium name="Ensembl"/>
        </authorList>
    </citation>
    <scope>IDENTIFICATION</scope>
</reference>
<dbReference type="PROSITE" id="PS51801">
    <property type="entry name" value="ZF_CCHC_NOA"/>
    <property type="match status" value="1"/>
</dbReference>
<comment type="function">
    <text evidence="13">May act by regulating membrane trafficking and cellular morphogenesis.</text>
</comment>
<evidence type="ECO:0000256" key="15">
    <source>
        <dbReference type="SAM" id="MobiDB-lite"/>
    </source>
</evidence>
<dbReference type="GO" id="GO:0043122">
    <property type="term" value="P:regulation of canonical NF-kappaB signal transduction"/>
    <property type="evidence" value="ECO:0007669"/>
    <property type="project" value="TreeGrafter"/>
</dbReference>
<keyword evidence="6 13" id="KW-0967">Endosome</keyword>
<dbReference type="OrthoDB" id="6343844at2759"/>
<feature type="coiled-coil region" evidence="14">
    <location>
        <begin position="203"/>
        <end position="233"/>
    </location>
</feature>
<dbReference type="CDD" id="cd09803">
    <property type="entry name" value="UBAN"/>
    <property type="match status" value="1"/>
</dbReference>
<proteinExistence type="predicted"/>
<reference evidence="17" key="3">
    <citation type="submission" date="2025-09" db="UniProtKB">
        <authorList>
            <consortium name="Ensembl"/>
        </authorList>
    </citation>
    <scope>IDENTIFICATION</scope>
</reference>
<feature type="compositionally biased region" description="Basic and acidic residues" evidence="15">
    <location>
        <begin position="249"/>
        <end position="261"/>
    </location>
</feature>
<reference evidence="17" key="1">
    <citation type="submission" date="2021-04" db="EMBL/GenBank/DDBJ databases">
        <authorList>
            <consortium name="Wellcome Sanger Institute Data Sharing"/>
        </authorList>
    </citation>
    <scope>NUCLEOTIDE SEQUENCE [LARGE SCALE GENOMIC DNA]</scope>
</reference>
<feature type="region of interest" description="Disordered" evidence="15">
    <location>
        <begin position="1"/>
        <end position="20"/>
    </location>
</feature>
<dbReference type="GO" id="GO:0034067">
    <property type="term" value="P:protein localization to Golgi apparatus"/>
    <property type="evidence" value="ECO:0007669"/>
    <property type="project" value="TreeGrafter"/>
</dbReference>
<feature type="coiled-coil region" evidence="14">
    <location>
        <begin position="265"/>
        <end position="420"/>
    </location>
</feature>
<comment type="subcellular location">
    <subcellularLocation>
        <location evidence="13">Cytoplasm</location>
        <location evidence="13">Perinuclear region</location>
    </subcellularLocation>
    <subcellularLocation>
        <location evidence="13">Golgi apparatus</location>
    </subcellularLocation>
    <subcellularLocation>
        <location evidence="2 13">Golgi apparatus</location>
        <location evidence="2 13">trans-Golgi network</location>
    </subcellularLocation>
    <subcellularLocation>
        <location evidence="1 13">Cytoplasmic vesicle</location>
        <location evidence="1 13">Autophagosome</location>
    </subcellularLocation>
    <subcellularLocation>
        <location evidence="13">Cytoplasmic vesicle</location>
    </subcellularLocation>
    <subcellularLocation>
        <location evidence="13">Recycling endosome</location>
    </subcellularLocation>
</comment>
<organism evidence="17 18">
    <name type="scientific">Anabas testudineus</name>
    <name type="common">Climbing perch</name>
    <name type="synonym">Anthias testudineus</name>
    <dbReference type="NCBI Taxonomy" id="64144"/>
    <lineage>
        <taxon>Eukaryota</taxon>
        <taxon>Metazoa</taxon>
        <taxon>Chordata</taxon>
        <taxon>Craniata</taxon>
        <taxon>Vertebrata</taxon>
        <taxon>Euteleostomi</taxon>
        <taxon>Actinopterygii</taxon>
        <taxon>Neopterygii</taxon>
        <taxon>Teleostei</taxon>
        <taxon>Neoteleostei</taxon>
        <taxon>Acanthomorphata</taxon>
        <taxon>Anabantaria</taxon>
        <taxon>Anabantiformes</taxon>
        <taxon>Anabantoidei</taxon>
        <taxon>Anabantidae</taxon>
        <taxon>Anabas</taxon>
    </lineage>
</organism>
<dbReference type="GO" id="GO:0048471">
    <property type="term" value="C:perinuclear region of cytoplasm"/>
    <property type="evidence" value="ECO:0007669"/>
    <property type="project" value="UniProtKB-SubCell"/>
</dbReference>
<dbReference type="Pfam" id="PF18414">
    <property type="entry name" value="zf_C2H2_10"/>
    <property type="match status" value="1"/>
</dbReference>
<feature type="coiled-coil region" evidence="14">
    <location>
        <begin position="445"/>
        <end position="479"/>
    </location>
</feature>
<dbReference type="FunFam" id="1.20.5.390:FF:000002">
    <property type="entry name" value="NF-kappa-B essential modulator isoform X1"/>
    <property type="match status" value="1"/>
</dbReference>
<dbReference type="InterPro" id="IPR032419">
    <property type="entry name" value="CC2-LZ_dom"/>
</dbReference>
<dbReference type="Gene3D" id="1.20.5.390">
    <property type="entry name" value="L1 transposable element, trimerization domain"/>
    <property type="match status" value="2"/>
</dbReference>
<evidence type="ECO:0000256" key="1">
    <source>
        <dbReference type="ARBA" id="ARBA00004419"/>
    </source>
</evidence>
<dbReference type="GO" id="GO:0005776">
    <property type="term" value="C:autophagosome"/>
    <property type="evidence" value="ECO:0007669"/>
    <property type="project" value="UniProtKB-SubCell"/>
</dbReference>
<evidence type="ECO:0000256" key="13">
    <source>
        <dbReference type="RuleBase" id="RU367122"/>
    </source>
</evidence>
<evidence type="ECO:0000256" key="2">
    <source>
        <dbReference type="ARBA" id="ARBA00004601"/>
    </source>
</evidence>
<keyword evidence="5 13" id="KW-0479">Metal-binding</keyword>
<dbReference type="Proteomes" id="UP000265040">
    <property type="component" value="Chromosome 23"/>
</dbReference>
<feature type="region of interest" description="Disordered" evidence="15">
    <location>
        <begin position="236"/>
        <end position="261"/>
    </location>
</feature>
<dbReference type="Ensembl" id="ENSATET00000006711.3">
    <property type="protein sequence ID" value="ENSATEP00000006598.1"/>
    <property type="gene ID" value="ENSATEG00000004653.3"/>
</dbReference>
<dbReference type="GeneTree" id="ENSGT00530000063808"/>
<protein>
    <recommendedName>
        <fullName evidence="3 13">Optineurin</fullName>
    </recommendedName>
</protein>
<dbReference type="InterPro" id="IPR034735">
    <property type="entry name" value="NEMO_ZF"/>
</dbReference>
<dbReference type="RefSeq" id="XP_026218446.1">
    <property type="nucleotide sequence ID" value="XM_026362661.1"/>
</dbReference>
<dbReference type="PANTHER" id="PTHR31553:SF2">
    <property type="entry name" value="OPTINEURIN"/>
    <property type="match status" value="1"/>
</dbReference>
<dbReference type="Pfam" id="PF16516">
    <property type="entry name" value="CC2-LZ"/>
    <property type="match status" value="1"/>
</dbReference>
<dbReference type="GO" id="GO:0008270">
    <property type="term" value="F:zinc ion binding"/>
    <property type="evidence" value="ECO:0007669"/>
    <property type="project" value="UniProtKB-KW"/>
</dbReference>
<name>A0A3Q1HNB8_ANATE</name>
<dbReference type="OMA" id="DMKQEMF"/>
<accession>A0A3Q1HNB8</accession>
<dbReference type="GO" id="GO:0005634">
    <property type="term" value="C:nucleus"/>
    <property type="evidence" value="ECO:0007669"/>
    <property type="project" value="TreeGrafter"/>
</dbReference>
<evidence type="ECO:0000256" key="12">
    <source>
        <dbReference type="PROSITE-ProRule" id="PRU01142"/>
    </source>
</evidence>
<dbReference type="InterPro" id="IPR021063">
    <property type="entry name" value="NEMO_N"/>
</dbReference>
<evidence type="ECO:0000313" key="17">
    <source>
        <dbReference type="Ensembl" id="ENSATEP00000006598.1"/>
    </source>
</evidence>
<dbReference type="Pfam" id="PF11577">
    <property type="entry name" value="NEMO"/>
    <property type="match status" value="1"/>
</dbReference>
<evidence type="ECO:0000256" key="9">
    <source>
        <dbReference type="ARBA" id="ARBA00023034"/>
    </source>
</evidence>
<feature type="coiled-coil region" evidence="14">
    <location>
        <begin position="22"/>
        <end position="147"/>
    </location>
</feature>
<evidence type="ECO:0000256" key="14">
    <source>
        <dbReference type="SAM" id="Coils"/>
    </source>
</evidence>
<dbReference type="GO" id="GO:0005794">
    <property type="term" value="C:Golgi apparatus"/>
    <property type="evidence" value="ECO:0007669"/>
    <property type="project" value="UniProtKB-SubCell"/>
</dbReference>
<dbReference type="GeneID" id="113163751"/>
<keyword evidence="7 12" id="KW-0863">Zinc-finger</keyword>
<dbReference type="FunCoup" id="A0A3Q1HNB8">
    <property type="interactions" value="302"/>
</dbReference>
<dbReference type="PANTHER" id="PTHR31553">
    <property type="entry name" value="NF-KAPPA-B ESSENTIAL MODULATOR"/>
    <property type="match status" value="1"/>
</dbReference>
<dbReference type="AlphaFoldDB" id="A0A3Q1HNB8"/>
<dbReference type="GO" id="GO:0090161">
    <property type="term" value="P:Golgi ribbon formation"/>
    <property type="evidence" value="ECO:0007669"/>
    <property type="project" value="TreeGrafter"/>
</dbReference>
<keyword evidence="11 13" id="KW-0968">Cytoplasmic vesicle</keyword>
<dbReference type="RefSeq" id="XP_026218447.1">
    <property type="nucleotide sequence ID" value="XM_026362662.1"/>
</dbReference>
<dbReference type="GO" id="GO:0055037">
    <property type="term" value="C:recycling endosome"/>
    <property type="evidence" value="ECO:0007669"/>
    <property type="project" value="UniProtKB-SubCell"/>
</dbReference>
<evidence type="ECO:0000256" key="3">
    <source>
        <dbReference type="ARBA" id="ARBA00018548"/>
    </source>
</evidence>
<evidence type="ECO:0000256" key="7">
    <source>
        <dbReference type="ARBA" id="ARBA00022771"/>
    </source>
</evidence>
<dbReference type="InterPro" id="IPR051301">
    <property type="entry name" value="Optineurin/NFkB_EssMod"/>
</dbReference>